<dbReference type="GO" id="GO:0003700">
    <property type="term" value="F:DNA-binding transcription factor activity"/>
    <property type="evidence" value="ECO:0007669"/>
    <property type="project" value="InterPro"/>
</dbReference>
<dbReference type="InterPro" id="IPR015424">
    <property type="entry name" value="PyrdxlP-dep_Trfase"/>
</dbReference>
<dbReference type="Pfam" id="PF00392">
    <property type="entry name" value="GntR"/>
    <property type="match status" value="1"/>
</dbReference>
<name>A0A0F5BUX9_9GAMM</name>
<protein>
    <submittedName>
        <fullName evidence="7">DNA-binding protein</fullName>
    </submittedName>
</protein>
<dbReference type="InterPro" id="IPR000524">
    <property type="entry name" value="Tscrpt_reg_HTH_GntR"/>
</dbReference>
<evidence type="ECO:0000313" key="7">
    <source>
        <dbReference type="EMBL" id="KKA63595.1"/>
    </source>
</evidence>
<evidence type="ECO:0000256" key="4">
    <source>
        <dbReference type="ARBA" id="ARBA00023125"/>
    </source>
</evidence>
<dbReference type="PANTHER" id="PTHR46577:SF1">
    <property type="entry name" value="HTH-TYPE TRANSCRIPTIONAL REGULATORY PROTEIN GABR"/>
    <property type="match status" value="1"/>
</dbReference>
<evidence type="ECO:0000256" key="1">
    <source>
        <dbReference type="ARBA" id="ARBA00005384"/>
    </source>
</evidence>
<gene>
    <name evidence="7" type="ORF">HA49_22360</name>
</gene>
<dbReference type="CDD" id="cd07377">
    <property type="entry name" value="WHTH_GntR"/>
    <property type="match status" value="1"/>
</dbReference>
<dbReference type="PROSITE" id="PS50949">
    <property type="entry name" value="HTH_GNTR"/>
    <property type="match status" value="1"/>
</dbReference>
<keyword evidence="2" id="KW-0663">Pyridoxal phosphate</keyword>
<evidence type="ECO:0000313" key="8">
    <source>
        <dbReference type="Proteomes" id="UP000029577"/>
    </source>
</evidence>
<dbReference type="InterPro" id="IPR036388">
    <property type="entry name" value="WH-like_DNA-bd_sf"/>
</dbReference>
<dbReference type="AlphaFoldDB" id="A0A0F5BUX9"/>
<sequence>MRTLYADHLLERLQFEQHGRLHQRLLRVLQQAIIDGVFPPETRLPATRDLAKELGISRNTVLNAYDSLLAEGYVTSRTGSGTRVAKTLPEFCLNSESQQTTEIPEQQLPPILSARGAALLGHATASPFQWGAFVPGAPDVTAFPHKTLSKIQARLSQQPEINQLIYSNDGGCAYLRQALADYLRVARSIRAEADQIIITEGIHQAVDLVSRVLCDQNDTVWIEEPGYWGTRNLLRINSLDVHAVPVDEEGMLPEITARRPAPKMVFVTPSHQYPLGVHLSLSRRKQLLDMARRHRFWIVEDDYDSEFRFSGSPWPSLQGLEEDAPVIYMGTFSKTLYPALRIGYLVVPKNLKTELRTAAAELYRGGHLIIQRAISEFISQGHYAAHIRRMRLLYNQRRKFLLSLIQRYLGEAFMPRYNHDAGLHLVMTLPDKSDDVAIAREALRKGVSVRPLSQYYMQRQKKRGLLLGYACVNEQQIFTAFHLLRQCLINAGLCRQRPALSNEEQNGPA</sequence>
<keyword evidence="8" id="KW-1185">Reference proteome</keyword>
<dbReference type="InterPro" id="IPR015421">
    <property type="entry name" value="PyrdxlP-dep_Trfase_major"/>
</dbReference>
<dbReference type="PRINTS" id="PR00035">
    <property type="entry name" value="HTHGNTR"/>
</dbReference>
<evidence type="ECO:0000256" key="2">
    <source>
        <dbReference type="ARBA" id="ARBA00022898"/>
    </source>
</evidence>
<evidence type="ECO:0000256" key="3">
    <source>
        <dbReference type="ARBA" id="ARBA00023015"/>
    </source>
</evidence>
<dbReference type="GO" id="GO:0030170">
    <property type="term" value="F:pyridoxal phosphate binding"/>
    <property type="evidence" value="ECO:0007669"/>
    <property type="project" value="InterPro"/>
</dbReference>
<accession>A0A0F5BUX9</accession>
<dbReference type="Gene3D" id="3.40.640.10">
    <property type="entry name" value="Type I PLP-dependent aspartate aminotransferase-like (Major domain)"/>
    <property type="match status" value="1"/>
</dbReference>
<dbReference type="InterPro" id="IPR036390">
    <property type="entry name" value="WH_DNA-bd_sf"/>
</dbReference>
<dbReference type="Proteomes" id="UP000029577">
    <property type="component" value="Unassembled WGS sequence"/>
</dbReference>
<dbReference type="Pfam" id="PF00155">
    <property type="entry name" value="Aminotran_1_2"/>
    <property type="match status" value="1"/>
</dbReference>
<dbReference type="SMART" id="SM00345">
    <property type="entry name" value="HTH_GNTR"/>
    <property type="match status" value="1"/>
</dbReference>
<dbReference type="STRING" id="642227.HA49_22360"/>
<feature type="domain" description="HTH gntR-type" evidence="6">
    <location>
        <begin position="19"/>
        <end position="87"/>
    </location>
</feature>
<dbReference type="InterPro" id="IPR051446">
    <property type="entry name" value="HTH_trans_reg/aminotransferase"/>
</dbReference>
<keyword evidence="5" id="KW-0804">Transcription</keyword>
<dbReference type="OrthoDB" id="9808770at2"/>
<keyword evidence="3" id="KW-0805">Transcription regulation</keyword>
<proteinExistence type="inferred from homology"/>
<reference evidence="7" key="1">
    <citation type="submission" date="2014-12" db="EMBL/GenBank/DDBJ databases">
        <title>The draft genome of the Tatumella morbirosei type strain, LMG23360T isolated from pineapple rot.</title>
        <authorList>
            <person name="Smits T.H."/>
            <person name="Palmer M."/>
            <person name="Venter S.N."/>
            <person name="Duffy B."/>
            <person name="Steenkamp E.T."/>
            <person name="Chan W.Y."/>
            <person name="Coutinho T.A."/>
            <person name="Coetzee M.P."/>
            <person name="De Maayer P."/>
        </authorList>
    </citation>
    <scope>NUCLEOTIDE SEQUENCE [LARGE SCALE GENOMIC DNA]</scope>
    <source>
        <strain evidence="7">LMG 23360</strain>
    </source>
</reference>
<keyword evidence="4 7" id="KW-0238">DNA-binding</keyword>
<dbReference type="PANTHER" id="PTHR46577">
    <property type="entry name" value="HTH-TYPE TRANSCRIPTIONAL REGULATORY PROTEIN GABR"/>
    <property type="match status" value="1"/>
</dbReference>
<dbReference type="SUPFAM" id="SSF53383">
    <property type="entry name" value="PLP-dependent transferases"/>
    <property type="match status" value="1"/>
</dbReference>
<comment type="similarity">
    <text evidence="1">In the C-terminal section; belongs to the class-I pyridoxal-phosphate-dependent aminotransferase family.</text>
</comment>
<dbReference type="EMBL" id="JPKR02000003">
    <property type="protein sequence ID" value="KKA63595.1"/>
    <property type="molecule type" value="Genomic_DNA"/>
</dbReference>
<dbReference type="Gene3D" id="1.10.10.10">
    <property type="entry name" value="Winged helix-like DNA-binding domain superfamily/Winged helix DNA-binding domain"/>
    <property type="match status" value="1"/>
</dbReference>
<dbReference type="SUPFAM" id="SSF46785">
    <property type="entry name" value="Winged helix' DNA-binding domain"/>
    <property type="match status" value="1"/>
</dbReference>
<evidence type="ECO:0000259" key="6">
    <source>
        <dbReference type="PROSITE" id="PS50949"/>
    </source>
</evidence>
<dbReference type="RefSeq" id="WP_038023311.1">
    <property type="nucleotide sequence ID" value="NZ_JPKR02000003.1"/>
</dbReference>
<dbReference type="InterPro" id="IPR004839">
    <property type="entry name" value="Aminotransferase_I/II_large"/>
</dbReference>
<evidence type="ECO:0000256" key="5">
    <source>
        <dbReference type="ARBA" id="ARBA00023163"/>
    </source>
</evidence>
<dbReference type="CDD" id="cd00609">
    <property type="entry name" value="AAT_like"/>
    <property type="match status" value="1"/>
</dbReference>
<comment type="caution">
    <text evidence="7">The sequence shown here is derived from an EMBL/GenBank/DDBJ whole genome shotgun (WGS) entry which is preliminary data.</text>
</comment>
<dbReference type="GO" id="GO:0003677">
    <property type="term" value="F:DNA binding"/>
    <property type="evidence" value="ECO:0007669"/>
    <property type="project" value="UniProtKB-KW"/>
</dbReference>
<organism evidence="7 8">
    <name type="scientific">Tatumella morbirosei</name>
    <dbReference type="NCBI Taxonomy" id="642227"/>
    <lineage>
        <taxon>Bacteria</taxon>
        <taxon>Pseudomonadati</taxon>
        <taxon>Pseudomonadota</taxon>
        <taxon>Gammaproteobacteria</taxon>
        <taxon>Enterobacterales</taxon>
        <taxon>Erwiniaceae</taxon>
        <taxon>Tatumella</taxon>
    </lineage>
</organism>